<gene>
    <name evidence="2" type="ORF">SK128_013488</name>
</gene>
<protein>
    <submittedName>
        <fullName evidence="2">Uncharacterized protein</fullName>
    </submittedName>
</protein>
<dbReference type="AlphaFoldDB" id="A0AAN8WV99"/>
<feature type="region of interest" description="Disordered" evidence="1">
    <location>
        <begin position="203"/>
        <end position="222"/>
    </location>
</feature>
<dbReference type="EMBL" id="JAXCGZ010017495">
    <property type="protein sequence ID" value="KAK7068024.1"/>
    <property type="molecule type" value="Genomic_DNA"/>
</dbReference>
<organism evidence="2 3">
    <name type="scientific">Halocaridina rubra</name>
    <name type="common">Hawaiian red shrimp</name>
    <dbReference type="NCBI Taxonomy" id="373956"/>
    <lineage>
        <taxon>Eukaryota</taxon>
        <taxon>Metazoa</taxon>
        <taxon>Ecdysozoa</taxon>
        <taxon>Arthropoda</taxon>
        <taxon>Crustacea</taxon>
        <taxon>Multicrustacea</taxon>
        <taxon>Malacostraca</taxon>
        <taxon>Eumalacostraca</taxon>
        <taxon>Eucarida</taxon>
        <taxon>Decapoda</taxon>
        <taxon>Pleocyemata</taxon>
        <taxon>Caridea</taxon>
        <taxon>Atyoidea</taxon>
        <taxon>Atyidae</taxon>
        <taxon>Halocaridina</taxon>
    </lineage>
</organism>
<evidence type="ECO:0000313" key="3">
    <source>
        <dbReference type="Proteomes" id="UP001381693"/>
    </source>
</evidence>
<evidence type="ECO:0000313" key="2">
    <source>
        <dbReference type="EMBL" id="KAK7068024.1"/>
    </source>
</evidence>
<feature type="compositionally biased region" description="Polar residues" evidence="1">
    <location>
        <begin position="268"/>
        <end position="301"/>
    </location>
</feature>
<name>A0AAN8WV99_HALRR</name>
<dbReference type="Proteomes" id="UP001381693">
    <property type="component" value="Unassembled WGS sequence"/>
</dbReference>
<reference evidence="2 3" key="1">
    <citation type="submission" date="2023-11" db="EMBL/GenBank/DDBJ databases">
        <title>Halocaridina rubra genome assembly.</title>
        <authorList>
            <person name="Smith C."/>
        </authorList>
    </citation>
    <scope>NUCLEOTIDE SEQUENCE [LARGE SCALE GENOMIC DNA]</scope>
    <source>
        <strain evidence="2">EP-1</strain>
        <tissue evidence="2">Whole</tissue>
    </source>
</reference>
<sequence>MNSWRSSSRRGRKIRTHATSAVLYRHQHTRRALVEELRKLESFRCKTERDQAHQGVAELKYTCTGDKHTFSNADYRSRGSDVCQLKSVVLFLAGATQRREIRARKVSTLVNMFKVATTESDGGTDTLHTPLLQQQQHQQQQQQPSAKQKEEGAAGQSGINSSTETEPSEISTGSFQSGSVSQLPDGSEVSRPVLWVADTPRRQRALSVDVPSGAPLDTPRRLSAPEVVVTHVTLLDDDAAEGFGGHEGRGEARGEKEGQEERGDTDKSSGYANVTHGTSATRAGTVSREPTPSSTSTHNLPPSSPTPTADEAPTITTAAASHGRLSPTLMTVPPSRTPSPPRDGSRSTSRRASIFNATSRPVSRVSKLSSTSLAFRRRGGPSPAPTHQQESVVLTEISAPLEDARRS</sequence>
<feature type="region of interest" description="Disordered" evidence="1">
    <location>
        <begin position="238"/>
        <end position="407"/>
    </location>
</feature>
<evidence type="ECO:0000256" key="1">
    <source>
        <dbReference type="SAM" id="MobiDB-lite"/>
    </source>
</evidence>
<feature type="compositionally biased region" description="Basic and acidic residues" evidence="1">
    <location>
        <begin position="244"/>
        <end position="267"/>
    </location>
</feature>
<accession>A0AAN8WV99</accession>
<comment type="caution">
    <text evidence="2">The sequence shown here is derived from an EMBL/GenBank/DDBJ whole genome shotgun (WGS) entry which is preliminary data.</text>
</comment>
<feature type="compositionally biased region" description="Low complexity" evidence="1">
    <location>
        <begin position="133"/>
        <end position="143"/>
    </location>
</feature>
<feature type="region of interest" description="Disordered" evidence="1">
    <location>
        <begin position="133"/>
        <end position="187"/>
    </location>
</feature>
<feature type="compositionally biased region" description="Polar residues" evidence="1">
    <location>
        <begin position="175"/>
        <end position="184"/>
    </location>
</feature>
<feature type="compositionally biased region" description="Low complexity" evidence="1">
    <location>
        <begin position="161"/>
        <end position="174"/>
    </location>
</feature>
<feature type="compositionally biased region" description="Polar residues" evidence="1">
    <location>
        <begin position="355"/>
        <end position="373"/>
    </location>
</feature>
<proteinExistence type="predicted"/>
<keyword evidence="3" id="KW-1185">Reference proteome</keyword>